<dbReference type="KEGG" id="vg:63209359"/>
<dbReference type="RefSeq" id="YP_010012810.1">
    <property type="nucleotide sequence ID" value="NC_053506.1"/>
</dbReference>
<accession>A0A7G9V4B6</accession>
<reference evidence="1 2" key="1">
    <citation type="submission" date="2020-07" db="EMBL/GenBank/DDBJ databases">
        <title>Tightening bonds in Latin-America through phage discovery.</title>
        <authorList>
            <person name="Payaslian F.P."/>
            <person name="Gradaschi V."/>
            <person name="Rondon Salazar L."/>
            <person name="Dieterle M.E."/>
            <person name="Urdaniz E."/>
            <person name="Di Paola M."/>
            <person name="Pena Carcamo J."/>
            <person name="Zon F."/>
            <person name="Allievi M.C."/>
            <person name="Sosa E."/>
            <person name="Fernandez Do Porto D."/>
            <person name="Loessner M.J."/>
            <person name="Sanchez Rivas C."/>
            <person name="Raya R."/>
            <person name="Reyes A."/>
            <person name="Piuri M."/>
        </authorList>
    </citation>
    <scope>NUCLEOTIDE SEQUENCE [LARGE SCALE GENOMIC DNA]</scope>
</reference>
<dbReference type="EMBL" id="MT758688">
    <property type="protein sequence ID" value="QNO01122.1"/>
    <property type="molecule type" value="Genomic_DNA"/>
</dbReference>
<sequence length="71" mass="7585">MNVVEDHAEFMPGGEHFGCRVMSLTPNGPWQCVGMHCAFCGKPCGSQGHYSCWEKNREQGGGQVSAGATPV</sequence>
<evidence type="ECO:0000313" key="2">
    <source>
        <dbReference type="Proteomes" id="UP000516064"/>
    </source>
</evidence>
<organism evidence="1 2">
    <name type="scientific">Mycobacterium phage CELFI</name>
    <dbReference type="NCBI Taxonomy" id="2769359"/>
    <lineage>
        <taxon>Viruses</taxon>
        <taxon>Duplodnaviria</taxon>
        <taxon>Heunggongvirae</taxon>
        <taxon>Uroviricota</taxon>
        <taxon>Caudoviricetes</taxon>
        <taxon>Vilmaviridae</taxon>
        <taxon>Lclasvirinae</taxon>
        <taxon>Faithunavirus</taxon>
        <taxon>Faithunavirus CELFI</taxon>
    </lineage>
</organism>
<keyword evidence="2" id="KW-1185">Reference proteome</keyword>
<evidence type="ECO:0000313" key="1">
    <source>
        <dbReference type="EMBL" id="QNO01122.1"/>
    </source>
</evidence>
<dbReference type="Proteomes" id="UP000516064">
    <property type="component" value="Segment"/>
</dbReference>
<protein>
    <submittedName>
        <fullName evidence="1">Uncharacterized protein</fullName>
    </submittedName>
</protein>
<name>A0A7G9V4B6_9CAUD</name>
<dbReference type="GeneID" id="63209359"/>
<proteinExistence type="predicted"/>